<organism evidence="2">
    <name type="scientific">Odontella aurita</name>
    <dbReference type="NCBI Taxonomy" id="265563"/>
    <lineage>
        <taxon>Eukaryota</taxon>
        <taxon>Sar</taxon>
        <taxon>Stramenopiles</taxon>
        <taxon>Ochrophyta</taxon>
        <taxon>Bacillariophyta</taxon>
        <taxon>Mediophyceae</taxon>
        <taxon>Biddulphiophycidae</taxon>
        <taxon>Eupodiscales</taxon>
        <taxon>Odontellaceae</taxon>
        <taxon>Odontella</taxon>
    </lineage>
</organism>
<evidence type="ECO:0000256" key="1">
    <source>
        <dbReference type="SAM" id="MobiDB-lite"/>
    </source>
</evidence>
<dbReference type="EMBL" id="HBKQ01055257">
    <property type="protein sequence ID" value="CAE2281396.1"/>
    <property type="molecule type" value="Transcribed_RNA"/>
</dbReference>
<evidence type="ECO:0000313" key="2">
    <source>
        <dbReference type="EMBL" id="CAE2281396.1"/>
    </source>
</evidence>
<dbReference type="AlphaFoldDB" id="A0A7S4NEG6"/>
<proteinExistence type="predicted"/>
<feature type="compositionally biased region" description="Polar residues" evidence="1">
    <location>
        <begin position="45"/>
        <end position="54"/>
    </location>
</feature>
<protein>
    <submittedName>
        <fullName evidence="2">Uncharacterized protein</fullName>
    </submittedName>
</protein>
<reference evidence="2" key="1">
    <citation type="submission" date="2021-01" db="EMBL/GenBank/DDBJ databases">
        <authorList>
            <person name="Corre E."/>
            <person name="Pelletier E."/>
            <person name="Niang G."/>
            <person name="Scheremetjew M."/>
            <person name="Finn R."/>
            <person name="Kale V."/>
            <person name="Holt S."/>
            <person name="Cochrane G."/>
            <person name="Meng A."/>
            <person name="Brown T."/>
            <person name="Cohen L."/>
        </authorList>
    </citation>
    <scope>NUCLEOTIDE SEQUENCE</scope>
    <source>
        <strain evidence="2">Isolate 1302-5</strain>
    </source>
</reference>
<sequence length="145" mass="15993">MARSVSDIENTSSYKLQVIRDTTMSDRRSTSGGSRRLAADAGRRGQQQIKSGSGTRPAAKKFTGKNEGMKGSIFDIGAGMANRFNETHQEIQECIARTLKQSHGASRAIKELTSPVHNTPAYPTLTMVDLNYVYRTVRIPEEQSE</sequence>
<accession>A0A7S4NEG6</accession>
<feature type="region of interest" description="Disordered" evidence="1">
    <location>
        <begin position="19"/>
        <end position="70"/>
    </location>
</feature>
<name>A0A7S4NEG6_9STRA</name>
<gene>
    <name evidence="2" type="ORF">OAUR00152_LOCUS37822</name>
</gene>